<sequence length="151" mass="16621">MSGKSLVVEKETEQRIPRYFSEKYWWWPLFGCVIVASVYGTGSESVSNTPLSAIPIICAVSTFVAYLLPVGLWVDKRWGKARLSSVLLMSSLLLCGSGWGVVIGVKNATVVESIFTTWVYGVTVPLLISTFMAIFASFYCVSATMLKSLKE</sequence>
<feature type="transmembrane region" description="Helical" evidence="1">
    <location>
        <begin position="53"/>
        <end position="74"/>
    </location>
</feature>
<dbReference type="AlphaFoldDB" id="A0A9W5RFM4"/>
<protein>
    <submittedName>
        <fullName evidence="2">Uncharacterized protein</fullName>
    </submittedName>
</protein>
<feature type="transmembrane region" description="Helical" evidence="1">
    <location>
        <begin position="86"/>
        <end position="105"/>
    </location>
</feature>
<accession>A0A9W5RFM4</accession>
<evidence type="ECO:0000313" key="2">
    <source>
        <dbReference type="EMBL" id="EPD31440.1"/>
    </source>
</evidence>
<evidence type="ECO:0000313" key="3">
    <source>
        <dbReference type="Proteomes" id="UP000014387"/>
    </source>
</evidence>
<organism evidence="2 3">
    <name type="scientific">Gleimia europaea ACS-120-V-Col10b</name>
    <dbReference type="NCBI Taxonomy" id="883069"/>
    <lineage>
        <taxon>Bacteria</taxon>
        <taxon>Bacillati</taxon>
        <taxon>Actinomycetota</taxon>
        <taxon>Actinomycetes</taxon>
        <taxon>Actinomycetales</taxon>
        <taxon>Actinomycetaceae</taxon>
        <taxon>Gleimia</taxon>
    </lineage>
</organism>
<dbReference type="RefSeq" id="WP_016444551.1">
    <property type="nucleotide sequence ID" value="NZ_KE150266.1"/>
</dbReference>
<proteinExistence type="predicted"/>
<feature type="transmembrane region" description="Helical" evidence="1">
    <location>
        <begin position="24"/>
        <end position="41"/>
    </location>
</feature>
<keyword evidence="3" id="KW-1185">Reference proteome</keyword>
<dbReference type="EMBL" id="AGWN01000001">
    <property type="protein sequence ID" value="EPD31440.1"/>
    <property type="molecule type" value="Genomic_DNA"/>
</dbReference>
<reference evidence="2 3" key="1">
    <citation type="submission" date="2013-05" db="EMBL/GenBank/DDBJ databases">
        <title>The Genome Sequence of Actinomyces europaeus ACS-120-V-COL10B.</title>
        <authorList>
            <consortium name="The Broad Institute Genomics Platform"/>
            <person name="Earl A."/>
            <person name="Ward D."/>
            <person name="Feldgarden M."/>
            <person name="Gevers D."/>
            <person name="Saerens B."/>
            <person name="Vaneechoutte M."/>
            <person name="Walker B."/>
            <person name="Young S."/>
            <person name="Zeng Q."/>
            <person name="Gargeya S."/>
            <person name="Fitzgerald M."/>
            <person name="Haas B."/>
            <person name="Abouelleil A."/>
            <person name="Allen A.W."/>
            <person name="Alvarado L."/>
            <person name="Arachchi H.M."/>
            <person name="Berlin A.M."/>
            <person name="Chapman S.B."/>
            <person name="Gainer-Dewar J."/>
            <person name="Goldberg J."/>
            <person name="Griggs A."/>
            <person name="Gujja S."/>
            <person name="Hansen M."/>
            <person name="Howarth C."/>
            <person name="Imamovic A."/>
            <person name="Ireland A."/>
            <person name="Larimer J."/>
            <person name="McCowan C."/>
            <person name="Murphy C."/>
            <person name="Pearson M."/>
            <person name="Poon T.W."/>
            <person name="Priest M."/>
            <person name="Roberts A."/>
            <person name="Saif S."/>
            <person name="Shea T."/>
            <person name="Sisk P."/>
            <person name="Sykes S."/>
            <person name="Wortman J."/>
            <person name="Nusbaum C."/>
            <person name="Birren B."/>
        </authorList>
    </citation>
    <scope>NUCLEOTIDE SEQUENCE [LARGE SCALE GENOMIC DNA]</scope>
    <source>
        <strain evidence="2 3">ACS-120-V-Col10b</strain>
    </source>
</reference>
<feature type="transmembrane region" description="Helical" evidence="1">
    <location>
        <begin position="117"/>
        <end position="141"/>
    </location>
</feature>
<keyword evidence="1" id="KW-1133">Transmembrane helix</keyword>
<gene>
    <name evidence="2" type="ORF">HMPREF9238_01214</name>
</gene>
<keyword evidence="1" id="KW-0812">Transmembrane</keyword>
<keyword evidence="1" id="KW-0472">Membrane</keyword>
<dbReference type="Proteomes" id="UP000014387">
    <property type="component" value="Unassembled WGS sequence"/>
</dbReference>
<evidence type="ECO:0000256" key="1">
    <source>
        <dbReference type="SAM" id="Phobius"/>
    </source>
</evidence>
<comment type="caution">
    <text evidence="2">The sequence shown here is derived from an EMBL/GenBank/DDBJ whole genome shotgun (WGS) entry which is preliminary data.</text>
</comment>
<name>A0A9W5RFM4_9ACTO</name>